<keyword evidence="1" id="KW-1133">Transmembrane helix</keyword>
<feature type="transmembrane region" description="Helical" evidence="1">
    <location>
        <begin position="308"/>
        <end position="328"/>
    </location>
</feature>
<dbReference type="WBParaSite" id="PSAMB.scaffold8size148366.g146.t1">
    <property type="protein sequence ID" value="PSAMB.scaffold8size148366.g146.t1"/>
    <property type="gene ID" value="PSAMB.scaffold8size148366.g146"/>
</dbReference>
<feature type="transmembrane region" description="Helical" evidence="1">
    <location>
        <begin position="349"/>
        <end position="373"/>
    </location>
</feature>
<evidence type="ECO:0000313" key="2">
    <source>
        <dbReference type="Proteomes" id="UP000887566"/>
    </source>
</evidence>
<organism evidence="2 3">
    <name type="scientific">Plectus sambesii</name>
    <dbReference type="NCBI Taxonomy" id="2011161"/>
    <lineage>
        <taxon>Eukaryota</taxon>
        <taxon>Metazoa</taxon>
        <taxon>Ecdysozoa</taxon>
        <taxon>Nematoda</taxon>
        <taxon>Chromadorea</taxon>
        <taxon>Plectida</taxon>
        <taxon>Plectina</taxon>
        <taxon>Plectoidea</taxon>
        <taxon>Plectidae</taxon>
        <taxon>Plectus</taxon>
    </lineage>
</organism>
<keyword evidence="1" id="KW-0472">Membrane</keyword>
<feature type="transmembrane region" description="Helical" evidence="1">
    <location>
        <begin position="78"/>
        <end position="101"/>
    </location>
</feature>
<protein>
    <submittedName>
        <fullName evidence="3">Palmitoyltransferase</fullName>
    </submittedName>
</protein>
<feature type="transmembrane region" description="Helical" evidence="1">
    <location>
        <begin position="169"/>
        <end position="195"/>
    </location>
</feature>
<feature type="transmembrane region" description="Helical" evidence="1">
    <location>
        <begin position="113"/>
        <end position="132"/>
    </location>
</feature>
<reference evidence="3" key="1">
    <citation type="submission" date="2022-11" db="UniProtKB">
        <authorList>
            <consortium name="WormBaseParasite"/>
        </authorList>
    </citation>
    <scope>IDENTIFICATION</scope>
</reference>
<sequence>MSTTTPGGFNVVGLLSTLYTAGAKDMPPPSADRVLKGRTLHALYAISFIVYSVNCICDWIHTYFALIGYSISFPLKPWLVVTMVCAVVAGTVLTLLLLVLCIEHAFVQRSDVAPYRSGFAVICEKFGAWVTGFNNFRVAFLILLLQDAPMTVINFWFVSSCRSPGPLVLVWPLVISSASTIISICWRLTMLYYAYKHMLCKPPAKQPQPASEAKDGEIKRESSTLEDIKLVIGYRTTDRIEDYDECWPVRFGIRKAYGIKENEDLNQNSVHRSTAFGYGRSWSRHCPNWIRVVALTILRPLSCCFMTLFLYVGMCLSCCAPCFYHYCCRRNSLYHRHKFARSCTRYSTIGYNAIILVFSAVFAVSLLIVNLVWISSIHVIGHHGIPPEMSQICIEIDESGRQLRPLLLPNVKPASNHTVYYVCKPIWEAGSLGFGFQRKKPGLWETRRLIKDELLIVSTRVEMDYGHVKAPLHVLHYDYAMKMAGKSTGVPGNNCYRREKSGWTVPTNAVRLPWPYFAGCYPAYKILLHDLFDCNSTRSGDISEIA</sequence>
<proteinExistence type="predicted"/>
<feature type="transmembrane region" description="Helical" evidence="1">
    <location>
        <begin position="138"/>
        <end position="157"/>
    </location>
</feature>
<feature type="transmembrane region" description="Helical" evidence="1">
    <location>
        <begin position="42"/>
        <end position="66"/>
    </location>
</feature>
<keyword evidence="1" id="KW-0812">Transmembrane</keyword>
<accession>A0A914XJF5</accession>
<dbReference type="AlphaFoldDB" id="A0A914XJF5"/>
<dbReference type="Proteomes" id="UP000887566">
    <property type="component" value="Unplaced"/>
</dbReference>
<evidence type="ECO:0000256" key="1">
    <source>
        <dbReference type="SAM" id="Phobius"/>
    </source>
</evidence>
<name>A0A914XJF5_9BILA</name>
<keyword evidence="2" id="KW-1185">Reference proteome</keyword>
<evidence type="ECO:0000313" key="3">
    <source>
        <dbReference type="WBParaSite" id="PSAMB.scaffold8size148366.g146.t1"/>
    </source>
</evidence>